<protein>
    <submittedName>
        <fullName evidence="2">Uncharacterized protein</fullName>
    </submittedName>
</protein>
<evidence type="ECO:0000313" key="3">
    <source>
        <dbReference type="Proteomes" id="UP000229739"/>
    </source>
</evidence>
<feature type="region of interest" description="Disordered" evidence="1">
    <location>
        <begin position="175"/>
        <end position="196"/>
    </location>
</feature>
<dbReference type="Proteomes" id="UP000229739">
    <property type="component" value="Unassembled WGS sequence"/>
</dbReference>
<name>A0A2M8G451_9BACT</name>
<organism evidence="2 3">
    <name type="scientific">Candidatus Beckwithbacteria bacterium CG_4_9_14_0_2_um_filter_47_11</name>
    <dbReference type="NCBI Taxonomy" id="1974494"/>
    <lineage>
        <taxon>Bacteria</taxon>
        <taxon>Candidatus Beckwithiibacteriota</taxon>
    </lineage>
</organism>
<sequence length="196" mass="21496">MPETETFTPQLQEALAVIKDADNQILFLGSSLASVRYLRQETADLGRWGSSETQIPGLVVSEREADQDLVDLAQACGPETTGKENLGKLIRAMGEIDERAITALIAFPGDNNRDKGLRECFLAIVENESTTGDFRLRDLTSRAVDIMAWLKNQPGSQPDIWNAYQQAIKDGAIVPGQPTAEEKPAKSNNIPDLPSW</sequence>
<evidence type="ECO:0000313" key="2">
    <source>
        <dbReference type="EMBL" id="PJC66428.1"/>
    </source>
</evidence>
<dbReference type="EMBL" id="PFQV01000033">
    <property type="protein sequence ID" value="PJC66428.1"/>
    <property type="molecule type" value="Genomic_DNA"/>
</dbReference>
<comment type="caution">
    <text evidence="2">The sequence shown here is derived from an EMBL/GenBank/DDBJ whole genome shotgun (WGS) entry which is preliminary data.</text>
</comment>
<gene>
    <name evidence="2" type="ORF">CO018_02005</name>
</gene>
<reference evidence="3" key="1">
    <citation type="submission" date="2017-09" db="EMBL/GenBank/DDBJ databases">
        <title>Depth-based differentiation of microbial function through sediment-hosted aquifers and enrichment of novel symbionts in the deep terrestrial subsurface.</title>
        <authorList>
            <person name="Probst A.J."/>
            <person name="Ladd B."/>
            <person name="Jarett J.K."/>
            <person name="Geller-Mcgrath D.E."/>
            <person name="Sieber C.M.K."/>
            <person name="Emerson J.B."/>
            <person name="Anantharaman K."/>
            <person name="Thomas B.C."/>
            <person name="Malmstrom R."/>
            <person name="Stieglmeier M."/>
            <person name="Klingl A."/>
            <person name="Woyke T."/>
            <person name="Ryan C.M."/>
            <person name="Banfield J.F."/>
        </authorList>
    </citation>
    <scope>NUCLEOTIDE SEQUENCE [LARGE SCALE GENOMIC DNA]</scope>
</reference>
<dbReference type="AlphaFoldDB" id="A0A2M8G451"/>
<evidence type="ECO:0000256" key="1">
    <source>
        <dbReference type="SAM" id="MobiDB-lite"/>
    </source>
</evidence>
<accession>A0A2M8G451</accession>
<proteinExistence type="predicted"/>